<protein>
    <submittedName>
        <fullName evidence="1">Uncharacterized protein</fullName>
    </submittedName>
</protein>
<keyword evidence="2" id="KW-1185">Reference proteome</keyword>
<evidence type="ECO:0000313" key="2">
    <source>
        <dbReference type="Proteomes" id="UP000663722"/>
    </source>
</evidence>
<dbReference type="AlphaFoldDB" id="A0A975BJD4"/>
<dbReference type="KEGG" id="dmm:dnm_024000"/>
<proteinExistence type="predicted"/>
<name>A0A975BJD4_9BACT</name>
<reference evidence="1" key="1">
    <citation type="journal article" date="2021" name="Microb. Physiol.">
        <title>Proteogenomic Insights into the Physiology of Marine, Sulfate-Reducing, Filamentous Desulfonema limicola and Desulfonema magnum.</title>
        <authorList>
            <person name="Schnaars V."/>
            <person name="Wohlbrand L."/>
            <person name="Scheve S."/>
            <person name="Hinrichs C."/>
            <person name="Reinhardt R."/>
            <person name="Rabus R."/>
        </authorList>
    </citation>
    <scope>NUCLEOTIDE SEQUENCE</scope>
    <source>
        <strain evidence="1">4be13</strain>
    </source>
</reference>
<dbReference type="Proteomes" id="UP000663722">
    <property type="component" value="Chromosome"/>
</dbReference>
<accession>A0A975BJD4</accession>
<organism evidence="1 2">
    <name type="scientific">Desulfonema magnum</name>
    <dbReference type="NCBI Taxonomy" id="45655"/>
    <lineage>
        <taxon>Bacteria</taxon>
        <taxon>Pseudomonadati</taxon>
        <taxon>Thermodesulfobacteriota</taxon>
        <taxon>Desulfobacteria</taxon>
        <taxon>Desulfobacterales</taxon>
        <taxon>Desulfococcaceae</taxon>
        <taxon>Desulfonema</taxon>
    </lineage>
</organism>
<sequence>MATGRNKAQDQKLRAFMLSHRIDISLFIKKYHTMNSFNSDQAG</sequence>
<evidence type="ECO:0000313" key="1">
    <source>
        <dbReference type="EMBL" id="QTA86376.1"/>
    </source>
</evidence>
<gene>
    <name evidence="1" type="ORF">dnm_024000</name>
</gene>
<dbReference type="EMBL" id="CP061800">
    <property type="protein sequence ID" value="QTA86376.1"/>
    <property type="molecule type" value="Genomic_DNA"/>
</dbReference>